<proteinExistence type="predicted"/>
<gene>
    <name evidence="2" type="ORF">OOU_Y34scaffold00083g1</name>
</gene>
<name>A0AA97P9P3_PYRO3</name>
<organism evidence="2">
    <name type="scientific">Pyricularia oryzae (strain Y34)</name>
    <name type="common">Rice blast fungus</name>
    <name type="synonym">Magnaporthe oryzae</name>
    <dbReference type="NCBI Taxonomy" id="1143189"/>
    <lineage>
        <taxon>Eukaryota</taxon>
        <taxon>Fungi</taxon>
        <taxon>Dikarya</taxon>
        <taxon>Ascomycota</taxon>
        <taxon>Pezizomycotina</taxon>
        <taxon>Sordariomycetes</taxon>
        <taxon>Sordariomycetidae</taxon>
        <taxon>Magnaporthales</taxon>
        <taxon>Pyriculariaceae</taxon>
        <taxon>Pyricularia</taxon>
    </lineage>
</organism>
<feature type="region of interest" description="Disordered" evidence="1">
    <location>
        <begin position="203"/>
        <end position="230"/>
    </location>
</feature>
<dbReference type="EMBL" id="JH792868">
    <property type="protein sequence ID" value="ELQ44514.1"/>
    <property type="molecule type" value="Genomic_DNA"/>
</dbReference>
<protein>
    <submittedName>
        <fullName evidence="2">Uncharacterized protein</fullName>
    </submittedName>
</protein>
<sequence length="230" mass="24979">MSGGSGVSGWLPKHALALRTFPNNLSVDRNYRGRLEVEALDCNLTRKLPKSKPQAFAQMLSSIAATVAALRTSHLHQCFDQRLFSIHPDTDIIRVFMPYSLLMQYHGRPAALPPGLSRRALRLQYDMCCIENFGAMYPMPSAPAPIISIRSNAAKLPVSSSFAVSGDLDKVQNHSTAGTAPTATQGADASSCAGGFDYAEKHKQTSAVELPPTHESSRPPAEDAHHRTRL</sequence>
<feature type="compositionally biased region" description="Basic and acidic residues" evidence="1">
    <location>
        <begin position="215"/>
        <end position="230"/>
    </location>
</feature>
<accession>A0AA97P9P3</accession>
<evidence type="ECO:0000256" key="1">
    <source>
        <dbReference type="SAM" id="MobiDB-lite"/>
    </source>
</evidence>
<dbReference type="Proteomes" id="UP000011086">
    <property type="component" value="Unassembled WGS sequence"/>
</dbReference>
<evidence type="ECO:0000313" key="2">
    <source>
        <dbReference type="EMBL" id="ELQ44514.1"/>
    </source>
</evidence>
<dbReference type="AlphaFoldDB" id="A0AA97P9P3"/>
<reference evidence="2" key="1">
    <citation type="journal article" date="2012" name="PLoS Genet.">
        <title>Comparative analysis of the genomes of two field isolates of the rice blast fungus Magnaporthe oryzae.</title>
        <authorList>
            <person name="Xue M."/>
            <person name="Yang J."/>
            <person name="Li Z."/>
            <person name="Hu S."/>
            <person name="Yao N."/>
            <person name="Dean R.A."/>
            <person name="Zhao W."/>
            <person name="Shen M."/>
            <person name="Zhang H."/>
            <person name="Li C."/>
            <person name="Liu L."/>
            <person name="Cao L."/>
            <person name="Xu X."/>
            <person name="Xing Y."/>
            <person name="Hsiang T."/>
            <person name="Zhang Z."/>
            <person name="Xu J.R."/>
            <person name="Peng Y.L."/>
        </authorList>
    </citation>
    <scope>NUCLEOTIDE SEQUENCE</scope>
    <source>
        <strain evidence="2">Y34</strain>
    </source>
</reference>